<comment type="caution">
    <text evidence="1">The sequence shown here is derived from an EMBL/GenBank/DDBJ whole genome shotgun (WGS) entry which is preliminary data.</text>
</comment>
<dbReference type="EMBL" id="VTPC01079383">
    <property type="protein sequence ID" value="KAF2888169.1"/>
    <property type="molecule type" value="Genomic_DNA"/>
</dbReference>
<name>A0A8K0CKQ7_IGNLU</name>
<reference evidence="1" key="1">
    <citation type="submission" date="2019-08" db="EMBL/GenBank/DDBJ databases">
        <title>The genome of the North American firefly Photinus pyralis.</title>
        <authorList>
            <consortium name="Photinus pyralis genome working group"/>
            <person name="Fallon T.R."/>
            <person name="Sander Lower S.E."/>
            <person name="Weng J.-K."/>
        </authorList>
    </citation>
    <scope>NUCLEOTIDE SEQUENCE</scope>
    <source>
        <strain evidence="1">TRF0915ILg1</strain>
        <tissue evidence="1">Whole body</tissue>
    </source>
</reference>
<dbReference type="OrthoDB" id="8193855at2759"/>
<dbReference type="AlphaFoldDB" id="A0A8K0CKQ7"/>
<protein>
    <submittedName>
        <fullName evidence="1">Uncharacterized protein</fullName>
    </submittedName>
</protein>
<sequence>MLKTEKHDDVISGAISTSKWKDKGKTSVSILSTMHNSAKITHVLRTQKNESREPVTCPESVIEYNRSTNNRRSLKRKALEINNILSEVLKLNSGNLLKAIILLYKRSGPKSTSLAIRIDLSYAQGIKRETISPVKTIVVYAPQRTSLVNIRQASKMVDPPLTRSLPLSSLGIRYRHLQYLRRFSSNLRLYQPRATVQHPKKL</sequence>
<evidence type="ECO:0000313" key="1">
    <source>
        <dbReference type="EMBL" id="KAF2888169.1"/>
    </source>
</evidence>
<organism evidence="1 2">
    <name type="scientific">Ignelater luminosus</name>
    <name type="common">Cucubano</name>
    <name type="synonym">Pyrophorus luminosus</name>
    <dbReference type="NCBI Taxonomy" id="2038154"/>
    <lineage>
        <taxon>Eukaryota</taxon>
        <taxon>Metazoa</taxon>
        <taxon>Ecdysozoa</taxon>
        <taxon>Arthropoda</taxon>
        <taxon>Hexapoda</taxon>
        <taxon>Insecta</taxon>
        <taxon>Pterygota</taxon>
        <taxon>Neoptera</taxon>
        <taxon>Endopterygota</taxon>
        <taxon>Coleoptera</taxon>
        <taxon>Polyphaga</taxon>
        <taxon>Elateriformia</taxon>
        <taxon>Elateroidea</taxon>
        <taxon>Elateridae</taxon>
        <taxon>Agrypninae</taxon>
        <taxon>Pyrophorini</taxon>
        <taxon>Ignelater</taxon>
    </lineage>
</organism>
<evidence type="ECO:0000313" key="2">
    <source>
        <dbReference type="Proteomes" id="UP000801492"/>
    </source>
</evidence>
<dbReference type="Proteomes" id="UP000801492">
    <property type="component" value="Unassembled WGS sequence"/>
</dbReference>
<keyword evidence="2" id="KW-1185">Reference proteome</keyword>
<gene>
    <name evidence="1" type="ORF">ILUMI_18004</name>
</gene>
<proteinExistence type="predicted"/>
<accession>A0A8K0CKQ7</accession>